<dbReference type="AlphaFoldDB" id="A0A6M4ARS5"/>
<evidence type="ECO:0000259" key="1">
    <source>
        <dbReference type="Pfam" id="PF00144"/>
    </source>
</evidence>
<proteinExistence type="predicted"/>
<dbReference type="InterPro" id="IPR012338">
    <property type="entry name" value="Beta-lactam/transpept-like"/>
</dbReference>
<keyword evidence="3" id="KW-1185">Reference proteome</keyword>
<evidence type="ECO:0000313" key="3">
    <source>
        <dbReference type="Proteomes" id="UP000503018"/>
    </source>
</evidence>
<dbReference type="InterPro" id="IPR050789">
    <property type="entry name" value="Diverse_Enzym_Activities"/>
</dbReference>
<dbReference type="EMBL" id="CP053015">
    <property type="protein sequence ID" value="QJQ31733.1"/>
    <property type="molecule type" value="Genomic_DNA"/>
</dbReference>
<dbReference type="RefSeq" id="WP_169944103.1">
    <property type="nucleotide sequence ID" value="NZ_CP053015.1"/>
</dbReference>
<dbReference type="Gene3D" id="3.40.710.10">
    <property type="entry name" value="DD-peptidase/beta-lactamase superfamily"/>
    <property type="match status" value="1"/>
</dbReference>
<reference evidence="2 3" key="1">
    <citation type="submission" date="2020-01" db="EMBL/GenBank/DDBJ databases">
        <title>Sphingomonas sp. strain CSW-10.</title>
        <authorList>
            <person name="Chen W.-M."/>
        </authorList>
    </citation>
    <scope>NUCLEOTIDE SEQUENCE [LARGE SCALE GENOMIC DNA]</scope>
    <source>
        <strain evidence="2 3">CSW-10</strain>
    </source>
</reference>
<accession>A0A6M4ARS5</accession>
<dbReference type="Pfam" id="PF00144">
    <property type="entry name" value="Beta-lactamase"/>
    <property type="match status" value="1"/>
</dbReference>
<sequence>MDARIFADAVAAAGLAGAVGLIGGRDGTRFSTATGASNTATGEAMREDHLFQIASMTKAIASVAAMQLVEQGRLSLDGPIGDVLPDLADPQVIAGFDEAGVPHLRPAARPVTLRHLLTHTSGLGYDFISMDQLRARQGVMPAPGSKAAITTPLIFDPGERWEYGVNTDWVGLAVEAVSGMTLGDYLEAHVTGPLGMTDTAFRAVAGAEPRMAAIHARAPDGSLIQVPMSLGGGEFNSGGGGLSSTGADYMRFLRMVANAGTLDGVTIIKPDTVAELCRNQISGFPAGRMGSTMPELAPPYDPFPGMECGWSLAFLINPEPGPNGRSAGSLAWAGIFNSYYWIDPVQDVIGVFLSQHMPFGDAGALAAAGTLERMAYGLA</sequence>
<protein>
    <submittedName>
        <fullName evidence="2">Beta-lactamase family protein</fullName>
    </submittedName>
</protein>
<dbReference type="InterPro" id="IPR001466">
    <property type="entry name" value="Beta-lactam-related"/>
</dbReference>
<gene>
    <name evidence="2" type="ORF">GV829_04155</name>
</gene>
<dbReference type="SUPFAM" id="SSF56601">
    <property type="entry name" value="beta-lactamase/transpeptidase-like"/>
    <property type="match status" value="1"/>
</dbReference>
<dbReference type="KEGG" id="slan:GV829_04155"/>
<name>A0A6M4ARS5_9SPHN</name>
<dbReference type="PANTHER" id="PTHR43283">
    <property type="entry name" value="BETA-LACTAMASE-RELATED"/>
    <property type="match status" value="1"/>
</dbReference>
<dbReference type="Proteomes" id="UP000503018">
    <property type="component" value="Chromosome"/>
</dbReference>
<organism evidence="2 3">
    <name type="scientific">Sphingomonas lacunae</name>
    <dbReference type="NCBI Taxonomy" id="2698828"/>
    <lineage>
        <taxon>Bacteria</taxon>
        <taxon>Pseudomonadati</taxon>
        <taxon>Pseudomonadota</taxon>
        <taxon>Alphaproteobacteria</taxon>
        <taxon>Sphingomonadales</taxon>
        <taxon>Sphingomonadaceae</taxon>
        <taxon>Sphingomonas</taxon>
    </lineage>
</organism>
<evidence type="ECO:0000313" key="2">
    <source>
        <dbReference type="EMBL" id="QJQ31733.1"/>
    </source>
</evidence>
<feature type="domain" description="Beta-lactamase-related" evidence="1">
    <location>
        <begin position="4"/>
        <end position="363"/>
    </location>
</feature>
<dbReference type="PANTHER" id="PTHR43283:SF3">
    <property type="entry name" value="BETA-LACTAMASE FAMILY PROTEIN (AFU_ORTHOLOGUE AFUA_5G07500)"/>
    <property type="match status" value="1"/>
</dbReference>